<proteinExistence type="predicted"/>
<dbReference type="RefSeq" id="WP_003868173.1">
    <property type="nucleotide sequence ID" value="NC_014964.1"/>
</dbReference>
<reference evidence="1 2" key="1">
    <citation type="submission" date="2011-01" db="EMBL/GenBank/DDBJ databases">
        <title>Complete sequence of Thermoanaerobacter brockii finnii Ako-1.</title>
        <authorList>
            <consortium name="US DOE Joint Genome Institute"/>
            <person name="Lucas S."/>
            <person name="Copeland A."/>
            <person name="Lapidus A."/>
            <person name="Cheng J.-F."/>
            <person name="Goodwin L."/>
            <person name="Pitluck S."/>
            <person name="Chertkov O."/>
            <person name="Munk C."/>
            <person name="Detter J.C."/>
            <person name="Han C."/>
            <person name="Tapia R."/>
            <person name="Land M."/>
            <person name="Hauser L."/>
            <person name="Kyrpides N."/>
            <person name="Ivanova N."/>
            <person name="Mikhailova N."/>
            <person name="Pagani I."/>
            <person name="Hemme C.L."/>
            <person name="Woyke T."/>
        </authorList>
    </citation>
    <scope>NUCLEOTIDE SEQUENCE [LARGE SCALE GENOMIC DNA]</scope>
    <source>
        <strain evidence="2">ATCC 43586 / DSM 3389 / AKO-1</strain>
    </source>
</reference>
<gene>
    <name evidence="1" type="ordered locus">Thebr_1707</name>
</gene>
<protein>
    <submittedName>
        <fullName evidence="1">Uncharacterized protein</fullName>
    </submittedName>
</protein>
<sequence length="40" mass="4735">MNIITYHELRKISPEKARSVSRFCRRKIFITDLTVKNLGV</sequence>
<dbReference type="EMBL" id="CP002466">
    <property type="protein sequence ID" value="ADV80250.1"/>
    <property type="molecule type" value="Genomic_DNA"/>
</dbReference>
<name>E8UVJ8_THEBF</name>
<dbReference type="Proteomes" id="UP000002062">
    <property type="component" value="Chromosome"/>
</dbReference>
<organism evidence="1 2">
    <name type="scientific">Thermoanaerobacter brockii subsp. finnii (strain ATCC 43586 / DSM 3389 / AKO-1)</name>
    <name type="common">Thermoanaerobacter finnii</name>
    <dbReference type="NCBI Taxonomy" id="509193"/>
    <lineage>
        <taxon>Bacteria</taxon>
        <taxon>Bacillati</taxon>
        <taxon>Bacillota</taxon>
        <taxon>Clostridia</taxon>
        <taxon>Thermoanaerobacterales</taxon>
        <taxon>Thermoanaerobacteraceae</taxon>
        <taxon>Thermoanaerobacter</taxon>
    </lineage>
</organism>
<accession>E8UVJ8</accession>
<evidence type="ECO:0000313" key="1">
    <source>
        <dbReference type="EMBL" id="ADV80250.1"/>
    </source>
</evidence>
<dbReference type="AlphaFoldDB" id="E8UVJ8"/>
<evidence type="ECO:0000313" key="2">
    <source>
        <dbReference type="Proteomes" id="UP000002062"/>
    </source>
</evidence>
<dbReference type="HOGENOM" id="CLU_3297837_0_0_9"/>
<keyword evidence="2" id="KW-1185">Reference proteome</keyword>
<dbReference type="KEGG" id="tbo:Thebr_1707"/>